<evidence type="ECO:0000313" key="2">
    <source>
        <dbReference type="EMBL" id="KAK2083360.1"/>
    </source>
</evidence>
<proteinExistence type="predicted"/>
<feature type="region of interest" description="Disordered" evidence="1">
    <location>
        <begin position="37"/>
        <end position="78"/>
    </location>
</feature>
<name>A0ABQ9TF77_SAGOE</name>
<organism evidence="2 3">
    <name type="scientific">Saguinus oedipus</name>
    <name type="common">Cotton-top tamarin</name>
    <name type="synonym">Oedipomidas oedipus</name>
    <dbReference type="NCBI Taxonomy" id="9490"/>
    <lineage>
        <taxon>Eukaryota</taxon>
        <taxon>Metazoa</taxon>
        <taxon>Chordata</taxon>
        <taxon>Craniata</taxon>
        <taxon>Vertebrata</taxon>
        <taxon>Euteleostomi</taxon>
        <taxon>Mammalia</taxon>
        <taxon>Eutheria</taxon>
        <taxon>Euarchontoglires</taxon>
        <taxon>Primates</taxon>
        <taxon>Haplorrhini</taxon>
        <taxon>Platyrrhini</taxon>
        <taxon>Cebidae</taxon>
        <taxon>Callitrichinae</taxon>
        <taxon>Saguinus</taxon>
    </lineage>
</organism>
<gene>
    <name evidence="2" type="primary">KIF4A_7</name>
    <name evidence="2" type="ORF">P7K49_038596</name>
</gene>
<dbReference type="Proteomes" id="UP001266305">
    <property type="component" value="Unassembled WGS sequence"/>
</dbReference>
<comment type="caution">
    <text evidence="2">The sequence shown here is derived from an EMBL/GenBank/DDBJ whole genome shotgun (WGS) entry which is preliminary data.</text>
</comment>
<feature type="compositionally biased region" description="Basic and acidic residues" evidence="1">
    <location>
        <begin position="69"/>
        <end position="78"/>
    </location>
</feature>
<feature type="compositionally biased region" description="Basic and acidic residues" evidence="1">
    <location>
        <begin position="37"/>
        <end position="56"/>
    </location>
</feature>
<keyword evidence="3" id="KW-1185">Reference proteome</keyword>
<sequence>MDDRKRQYELLKLERNFQKQSNVLRRKTEEAAAANKRLKDALQKQQEVADKRKETQSRGMESTAARVKGNGENKEQGT</sequence>
<evidence type="ECO:0000313" key="3">
    <source>
        <dbReference type="Proteomes" id="UP001266305"/>
    </source>
</evidence>
<dbReference type="EMBL" id="JASSZA010000023">
    <property type="protein sequence ID" value="KAK2083360.1"/>
    <property type="molecule type" value="Genomic_DNA"/>
</dbReference>
<protein>
    <submittedName>
        <fullName evidence="2">Chromosome-associated kinesin kif4a</fullName>
    </submittedName>
</protein>
<evidence type="ECO:0000256" key="1">
    <source>
        <dbReference type="SAM" id="MobiDB-lite"/>
    </source>
</evidence>
<reference evidence="2 3" key="1">
    <citation type="submission" date="2023-05" db="EMBL/GenBank/DDBJ databases">
        <title>B98-5 Cell Line De Novo Hybrid Assembly: An Optical Mapping Approach.</title>
        <authorList>
            <person name="Kananen K."/>
            <person name="Auerbach J.A."/>
            <person name="Kautto E."/>
            <person name="Blachly J.S."/>
        </authorList>
    </citation>
    <scope>NUCLEOTIDE SEQUENCE [LARGE SCALE GENOMIC DNA]</scope>
    <source>
        <strain evidence="2">B95-8</strain>
        <tissue evidence="2">Cell line</tissue>
    </source>
</reference>
<accession>A0ABQ9TF77</accession>